<reference evidence="1 2" key="1">
    <citation type="submission" date="2016-01" db="EMBL/GenBank/DDBJ databases">
        <authorList>
            <person name="Brown R."/>
        </authorList>
    </citation>
    <scope>NUCLEOTIDE SEQUENCE [LARGE SCALE GENOMIC DNA]</scope>
    <source>
        <strain evidence="1">Sporomusa sphaeroides DSM 2875</strain>
    </source>
</reference>
<evidence type="ECO:0000313" key="2">
    <source>
        <dbReference type="Proteomes" id="UP000245702"/>
    </source>
</evidence>
<protein>
    <submittedName>
        <fullName evidence="1">Uncharacterized protein</fullName>
    </submittedName>
</protein>
<comment type="caution">
    <text evidence="1">The sequence shown here is derived from an EMBL/GenBank/DDBJ whole genome shotgun (WGS) entry which is preliminary data.</text>
</comment>
<dbReference type="Proteomes" id="UP000245702">
    <property type="component" value="Unassembled WGS sequence"/>
</dbReference>
<evidence type="ECO:0000313" key="1">
    <source>
        <dbReference type="EMBL" id="CVK19196.1"/>
    </source>
</evidence>
<keyword evidence="2" id="KW-1185">Reference proteome</keyword>
<dbReference type="EMBL" id="FCOW01000008">
    <property type="protein sequence ID" value="CVK19196.1"/>
    <property type="molecule type" value="Genomic_DNA"/>
</dbReference>
<sequence>MIIELMSDKKNRPVAFVSLDDKEYHIPLKHIVAIHMFNQILRSLDTGIDIKFESYKQYEQLLNDVSEAVQKKKATAS</sequence>
<name>A0ABP2C6H9_9FIRM</name>
<organism evidence="1 2">
    <name type="scientific">Sporomusa sphaeroides DSM 2875</name>
    <dbReference type="NCBI Taxonomy" id="1337886"/>
    <lineage>
        <taxon>Bacteria</taxon>
        <taxon>Bacillati</taxon>
        <taxon>Bacillota</taxon>
        <taxon>Negativicutes</taxon>
        <taxon>Selenomonadales</taxon>
        <taxon>Sporomusaceae</taxon>
        <taxon>Sporomusa</taxon>
    </lineage>
</organism>
<accession>A0ABP2C6H9</accession>
<dbReference type="RefSeq" id="WP_075756227.1">
    <property type="nucleotide sequence ID" value="NZ_CP146991.1"/>
</dbReference>
<gene>
    <name evidence="1" type="ORF">SSPH_01845</name>
</gene>
<proteinExistence type="predicted"/>